<evidence type="ECO:0000313" key="2">
    <source>
        <dbReference type="EMBL" id="KAK4544427.1"/>
    </source>
</evidence>
<feature type="compositionally biased region" description="Low complexity" evidence="1">
    <location>
        <begin position="208"/>
        <end position="219"/>
    </location>
</feature>
<feature type="compositionally biased region" description="Polar residues" evidence="1">
    <location>
        <begin position="86"/>
        <end position="102"/>
    </location>
</feature>
<keyword evidence="3" id="KW-1185">Reference proteome</keyword>
<feature type="compositionally biased region" description="Basic and acidic residues" evidence="1">
    <location>
        <begin position="258"/>
        <end position="267"/>
    </location>
</feature>
<feature type="compositionally biased region" description="Low complexity" evidence="1">
    <location>
        <begin position="178"/>
        <end position="191"/>
    </location>
</feature>
<dbReference type="EMBL" id="JAVFHQ010000025">
    <property type="protein sequence ID" value="KAK4544427.1"/>
    <property type="molecule type" value="Genomic_DNA"/>
</dbReference>
<reference evidence="2 3" key="1">
    <citation type="submission" date="2021-11" db="EMBL/GenBank/DDBJ databases">
        <title>Black yeast isolated from Biological Soil Crust.</title>
        <authorList>
            <person name="Kurbessoian T."/>
        </authorList>
    </citation>
    <scope>NUCLEOTIDE SEQUENCE [LARGE SCALE GENOMIC DNA]</scope>
    <source>
        <strain evidence="2 3">CCFEE 5522</strain>
    </source>
</reference>
<evidence type="ECO:0000256" key="1">
    <source>
        <dbReference type="SAM" id="MobiDB-lite"/>
    </source>
</evidence>
<proteinExistence type="predicted"/>
<feature type="region of interest" description="Disordered" evidence="1">
    <location>
        <begin position="175"/>
        <end position="287"/>
    </location>
</feature>
<gene>
    <name evidence="2" type="ORF">LTR36_004318</name>
</gene>
<feature type="compositionally biased region" description="Low complexity" evidence="1">
    <location>
        <begin position="9"/>
        <end position="32"/>
    </location>
</feature>
<sequence length="287" mass="32294">MDHNRPNISSPHTSSPDSSPSNSKPFNNPNNSQTRCVKDILASIEGALLQKFGLSIETSHERRLGEDVPPTVHSRDLLVKQWLASQTEAQRQSAELQRQHLGSQADPHYPAPPLLQQYRTPPQNKEHRAWRVTAGRQVRPQHNASPQREWPDYWSSAGYEERLRQTERYLQDARRELQQQQAVSSRQQQLQGGHDYPPPPSMQPQYARSQSVLQQQRRVYASPPNSEQQSCPDKGNGDTPSPVFGDAAELQASNGSARQEHPHRTRSESSGGQSPSVPEDSSQNVDK</sequence>
<evidence type="ECO:0000313" key="3">
    <source>
        <dbReference type="Proteomes" id="UP001324427"/>
    </source>
</evidence>
<dbReference type="AlphaFoldDB" id="A0AAV9JHT5"/>
<feature type="region of interest" description="Disordered" evidence="1">
    <location>
        <begin position="1"/>
        <end position="34"/>
    </location>
</feature>
<dbReference type="Proteomes" id="UP001324427">
    <property type="component" value="Unassembled WGS sequence"/>
</dbReference>
<organism evidence="2 3">
    <name type="scientific">Oleoguttula mirabilis</name>
    <dbReference type="NCBI Taxonomy" id="1507867"/>
    <lineage>
        <taxon>Eukaryota</taxon>
        <taxon>Fungi</taxon>
        <taxon>Dikarya</taxon>
        <taxon>Ascomycota</taxon>
        <taxon>Pezizomycotina</taxon>
        <taxon>Dothideomycetes</taxon>
        <taxon>Dothideomycetidae</taxon>
        <taxon>Mycosphaerellales</taxon>
        <taxon>Teratosphaeriaceae</taxon>
        <taxon>Oleoguttula</taxon>
    </lineage>
</organism>
<accession>A0AAV9JHT5</accession>
<comment type="caution">
    <text evidence="2">The sequence shown here is derived from an EMBL/GenBank/DDBJ whole genome shotgun (WGS) entry which is preliminary data.</text>
</comment>
<name>A0AAV9JHT5_9PEZI</name>
<protein>
    <submittedName>
        <fullName evidence="2">Uncharacterized protein</fullName>
    </submittedName>
</protein>
<feature type="region of interest" description="Disordered" evidence="1">
    <location>
        <begin position="86"/>
        <end position="152"/>
    </location>
</feature>
<feature type="compositionally biased region" description="Polar residues" evidence="1">
    <location>
        <begin position="268"/>
        <end position="287"/>
    </location>
</feature>